<accession>A0ABS4E3J8</accession>
<dbReference type="RefSeq" id="WP_209947325.1">
    <property type="nucleotide sequence ID" value="NZ_JAGGJU010000011.1"/>
</dbReference>
<gene>
    <name evidence="3" type="ORF">J2Z17_003950</name>
</gene>
<dbReference type="CDD" id="cd00060">
    <property type="entry name" value="FHA"/>
    <property type="match status" value="1"/>
</dbReference>
<dbReference type="InterPro" id="IPR008984">
    <property type="entry name" value="SMAD_FHA_dom_sf"/>
</dbReference>
<reference evidence="3 4" key="1">
    <citation type="submission" date="2021-03" db="EMBL/GenBank/DDBJ databases">
        <title>Genomic Encyclopedia of Type Strains, Phase IV (KMG-IV): sequencing the most valuable type-strain genomes for metagenomic binning, comparative biology and taxonomic classification.</title>
        <authorList>
            <person name="Goeker M."/>
        </authorList>
    </citation>
    <scope>NUCLEOTIDE SEQUENCE [LARGE SCALE GENOMIC DNA]</scope>
    <source>
        <strain evidence="3 4">DSM 21600</strain>
    </source>
</reference>
<evidence type="ECO:0000256" key="1">
    <source>
        <dbReference type="SAM" id="MobiDB-lite"/>
    </source>
</evidence>
<comment type="caution">
    <text evidence="3">The sequence shown here is derived from an EMBL/GenBank/DDBJ whole genome shotgun (WGS) entry which is preliminary data.</text>
</comment>
<feature type="domain" description="FHA" evidence="2">
    <location>
        <begin position="27"/>
        <end position="73"/>
    </location>
</feature>
<dbReference type="SMART" id="SM00240">
    <property type="entry name" value="FHA"/>
    <property type="match status" value="1"/>
</dbReference>
<dbReference type="Pfam" id="PF20232">
    <property type="entry name" value="T6SS_FHA_C"/>
    <property type="match status" value="1"/>
</dbReference>
<feature type="compositionally biased region" description="Polar residues" evidence="1">
    <location>
        <begin position="229"/>
        <end position="253"/>
    </location>
</feature>
<protein>
    <submittedName>
        <fullName evidence="3">Type VI secretion system FHA domain protein</fullName>
    </submittedName>
</protein>
<evidence type="ECO:0000313" key="3">
    <source>
        <dbReference type="EMBL" id="MBP1852493.1"/>
    </source>
</evidence>
<dbReference type="Gene3D" id="2.60.200.20">
    <property type="match status" value="1"/>
</dbReference>
<dbReference type="InterPro" id="IPR046883">
    <property type="entry name" value="T6SS_FHA_C"/>
</dbReference>
<dbReference type="InterPro" id="IPR000253">
    <property type="entry name" value="FHA_dom"/>
</dbReference>
<dbReference type="Pfam" id="PF00498">
    <property type="entry name" value="FHA"/>
    <property type="match status" value="1"/>
</dbReference>
<organism evidence="3 4">
    <name type="scientific">Rhizobium halophytocola</name>
    <dbReference type="NCBI Taxonomy" id="735519"/>
    <lineage>
        <taxon>Bacteria</taxon>
        <taxon>Pseudomonadati</taxon>
        <taxon>Pseudomonadota</taxon>
        <taxon>Alphaproteobacteria</taxon>
        <taxon>Hyphomicrobiales</taxon>
        <taxon>Rhizobiaceae</taxon>
        <taxon>Rhizobium/Agrobacterium group</taxon>
        <taxon>Rhizobium</taxon>
    </lineage>
</organism>
<dbReference type="PROSITE" id="PS50006">
    <property type="entry name" value="FHA_DOMAIN"/>
    <property type="match status" value="1"/>
</dbReference>
<dbReference type="PANTHER" id="PTHR23308">
    <property type="entry name" value="NUCLEAR INHIBITOR OF PROTEIN PHOSPHATASE-1"/>
    <property type="match status" value="1"/>
</dbReference>
<dbReference type="Proteomes" id="UP000759443">
    <property type="component" value="Unassembled WGS sequence"/>
</dbReference>
<dbReference type="InterPro" id="IPR017735">
    <property type="entry name" value="T6SS_FHA"/>
</dbReference>
<sequence length="541" mass="56885">MSLVLRMVNSGTLPGGRTVIPMVNGALTVGRGEENDLALPDPDRQLSKRHCVFEERNGDYVIVDVSTNGTFLNYGAERLGNIPTPLNHGDVIQLGSFELVVEIDTGAPDPRVAQPLPPAADTLASPDRPLTGLDPAELSDPLSGPGEPWDDFLGELPGASTQQTEQALWNNPGIPADPLAGDPLAAAPSAGDPFAADAFAADPFAPDPFAGEPLAPGLDFDDMPLASSGGASVSDHTPTAQDHFSAPSVQSSAIPDDWDDLFKPTTPDPVPMPTEPVAATPAPPVAAAPQPQPAQPAPFEPLEPLDPLEPAEDLAPARPAPAPIIAAPQPPAPVQPVAPVPSAAAPGGQLDAAARAFFAAAGVGHLDVPAAELEETMARMGRVFAAMITGMREILMTRASIKSEMRMNRTMITSGGNNPLKFSISPEQAIEAMIRPSVRGYLDAETAAAQALTDIRAHEVAMMTGMEAALKNLLKRLGPDQLSARIESGSTLGGLLGGKKARYWEAYEKMYAQIAKETEDDFQSNFGREFARAYEEQLQKL</sequence>
<dbReference type="EMBL" id="JAGGJU010000011">
    <property type="protein sequence ID" value="MBP1852493.1"/>
    <property type="molecule type" value="Genomic_DNA"/>
</dbReference>
<proteinExistence type="predicted"/>
<feature type="region of interest" description="Disordered" evidence="1">
    <location>
        <begin position="207"/>
        <end position="309"/>
    </location>
</feature>
<feature type="compositionally biased region" description="Low complexity" evidence="1">
    <location>
        <begin position="176"/>
        <end position="188"/>
    </location>
</feature>
<name>A0ABS4E3J8_9HYPH</name>
<feature type="region of interest" description="Disordered" evidence="1">
    <location>
        <begin position="169"/>
        <end position="188"/>
    </location>
</feature>
<evidence type="ECO:0000259" key="2">
    <source>
        <dbReference type="PROSITE" id="PS50006"/>
    </source>
</evidence>
<evidence type="ECO:0000313" key="4">
    <source>
        <dbReference type="Proteomes" id="UP000759443"/>
    </source>
</evidence>
<dbReference type="SUPFAM" id="SSF49879">
    <property type="entry name" value="SMAD/FHA domain"/>
    <property type="match status" value="1"/>
</dbReference>
<dbReference type="InterPro" id="IPR050923">
    <property type="entry name" value="Cell_Proc_Reg/RNA_Proc"/>
</dbReference>
<dbReference type="NCBIfam" id="TIGR03354">
    <property type="entry name" value="VI_FHA"/>
    <property type="match status" value="1"/>
</dbReference>
<keyword evidence="4" id="KW-1185">Reference proteome</keyword>
<feature type="compositionally biased region" description="Pro residues" evidence="1">
    <location>
        <begin position="281"/>
        <end position="301"/>
    </location>
</feature>
<feature type="region of interest" description="Disordered" evidence="1">
    <location>
        <begin position="108"/>
        <end position="164"/>
    </location>
</feature>